<dbReference type="KEGG" id="slb:AWJ20_1558"/>
<keyword evidence="5" id="KW-1185">Reference proteome</keyword>
<dbReference type="Proteomes" id="UP000189580">
    <property type="component" value="Chromosome a"/>
</dbReference>
<protein>
    <submittedName>
        <fullName evidence="4">Ngl2p</fullName>
    </submittedName>
</protein>
<accession>A0A167DTG1</accession>
<dbReference type="GO" id="GO:0006139">
    <property type="term" value="P:nucleobase-containing compound metabolic process"/>
    <property type="evidence" value="ECO:0007669"/>
    <property type="project" value="UniProtKB-ARBA"/>
</dbReference>
<dbReference type="EMBL" id="CP014501">
    <property type="protein sequence ID" value="ANB13274.1"/>
    <property type="molecule type" value="Genomic_DNA"/>
</dbReference>
<dbReference type="Pfam" id="PF03372">
    <property type="entry name" value="Exo_endo_phos"/>
    <property type="match status" value="1"/>
</dbReference>
<dbReference type="InterPro" id="IPR005135">
    <property type="entry name" value="Endo/exonuclease/phosphatase"/>
</dbReference>
<organism evidence="4 5">
    <name type="scientific">Sugiyamaella lignohabitans</name>
    <dbReference type="NCBI Taxonomy" id="796027"/>
    <lineage>
        <taxon>Eukaryota</taxon>
        <taxon>Fungi</taxon>
        <taxon>Dikarya</taxon>
        <taxon>Ascomycota</taxon>
        <taxon>Saccharomycotina</taxon>
        <taxon>Dipodascomycetes</taxon>
        <taxon>Dipodascales</taxon>
        <taxon>Trichomonascaceae</taxon>
        <taxon>Sugiyamaella</taxon>
    </lineage>
</organism>
<dbReference type="GeneID" id="30033373"/>
<name>A0A167DTG1_9ASCO</name>
<gene>
    <name evidence="4" type="primary">NGL2</name>
    <name evidence="4" type="ORF">AWJ20_1558</name>
</gene>
<proteinExistence type="inferred from homology"/>
<comment type="similarity">
    <text evidence="1">Belongs to the CCR4/nocturin family.</text>
</comment>
<reference evidence="4 5" key="1">
    <citation type="submission" date="2016-02" db="EMBL/GenBank/DDBJ databases">
        <title>Complete genome sequence and transcriptome regulation of the pentose utilising yeast Sugiyamaella lignohabitans.</title>
        <authorList>
            <person name="Bellasio M."/>
            <person name="Peymann A."/>
            <person name="Valli M."/>
            <person name="Sipitzky M."/>
            <person name="Graf A."/>
            <person name="Sauer M."/>
            <person name="Marx H."/>
            <person name="Mattanovich D."/>
        </authorList>
    </citation>
    <scope>NUCLEOTIDE SEQUENCE [LARGE SCALE GENOMIC DNA]</scope>
    <source>
        <strain evidence="4 5">CBS 10342</strain>
    </source>
</reference>
<dbReference type="SUPFAM" id="SSF56219">
    <property type="entry name" value="DNase I-like"/>
    <property type="match status" value="1"/>
</dbReference>
<dbReference type="InterPro" id="IPR050410">
    <property type="entry name" value="CCR4/nocturin_mRNA_transcr"/>
</dbReference>
<evidence type="ECO:0000259" key="3">
    <source>
        <dbReference type="Pfam" id="PF03372"/>
    </source>
</evidence>
<evidence type="ECO:0000256" key="2">
    <source>
        <dbReference type="ARBA" id="ARBA00022801"/>
    </source>
</evidence>
<dbReference type="InterPro" id="IPR036691">
    <property type="entry name" value="Endo/exonu/phosph_ase_sf"/>
</dbReference>
<dbReference type="GO" id="GO:0000175">
    <property type="term" value="F:3'-5'-RNA exonuclease activity"/>
    <property type="evidence" value="ECO:0007669"/>
    <property type="project" value="TreeGrafter"/>
</dbReference>
<dbReference type="OrthoDB" id="428734at2759"/>
<evidence type="ECO:0000256" key="1">
    <source>
        <dbReference type="ARBA" id="ARBA00010774"/>
    </source>
</evidence>
<keyword evidence="2" id="KW-0378">Hydrolase</keyword>
<evidence type="ECO:0000313" key="4">
    <source>
        <dbReference type="EMBL" id="ANB13274.1"/>
    </source>
</evidence>
<dbReference type="RefSeq" id="XP_018735751.1">
    <property type="nucleotide sequence ID" value="XM_018878448.1"/>
</dbReference>
<dbReference type="Gene3D" id="3.60.10.10">
    <property type="entry name" value="Endonuclease/exonuclease/phosphatase"/>
    <property type="match status" value="1"/>
</dbReference>
<sequence>MISSSARSGGFIGSKFAWMACENKIGNNKRGRVKGPPPNLTPEYIAEQRAIREAKKQAKKAKAEQEAKVDGAKIITEEDEDYSFIKRPFLTVPGAVLEDASRSFKFMTYNVLAQSLIRRELFPENGDALKWVWRRQVLAKELEYYLPDVLCMQEVDTDHTKAFWHPLLESFGHENVFTTFPGKKHGLSISYSKKKFRLVDQATVFYDEFYIKGVPVMAKTRNNGMLVALELIDDRGEPKGTGIIVTNCHMFWHPKGSYERTRQLAILMTEAIKFKDKYNWPVLLGGDYNSECFDTPYICATSKRPVVLDEESKAILLESVSILRPKFGKDLVKVESVNGDGQEEIESLVQYFNNLPYKATSVYGSAYMSVHPENIHPRSEGEPNFSNWAHAWRGLLDYIFVLENKNQTPSKEPSRVSPEVKVLELLRLPLRDEMGPEPSGQPRKGQYPSDHLCIMAKLEI</sequence>
<dbReference type="PANTHER" id="PTHR12121:SF45">
    <property type="entry name" value="NOCTURNIN"/>
    <property type="match status" value="1"/>
</dbReference>
<evidence type="ECO:0000313" key="5">
    <source>
        <dbReference type="Proteomes" id="UP000189580"/>
    </source>
</evidence>
<dbReference type="PANTHER" id="PTHR12121">
    <property type="entry name" value="CARBON CATABOLITE REPRESSOR PROTEIN 4"/>
    <property type="match status" value="1"/>
</dbReference>
<dbReference type="AlphaFoldDB" id="A0A167DTG1"/>
<feature type="domain" description="Endonuclease/exonuclease/phosphatase" evidence="3">
    <location>
        <begin position="107"/>
        <end position="401"/>
    </location>
</feature>